<dbReference type="AlphaFoldDB" id="A0A3N4M1X4"/>
<keyword evidence="1" id="KW-0539">Nucleus</keyword>
<sequence length="52" mass="5856">MSPSNEQCEDVLAENPGISPIQVSAILRERWRALSEKELERYLAIAAADKKQ</sequence>
<dbReference type="GO" id="GO:0003677">
    <property type="term" value="F:DNA binding"/>
    <property type="evidence" value="ECO:0007669"/>
    <property type="project" value="UniProtKB-UniRule"/>
</dbReference>
<dbReference type="Proteomes" id="UP000267821">
    <property type="component" value="Unassembled WGS sequence"/>
</dbReference>
<dbReference type="Pfam" id="PF00505">
    <property type="entry name" value="HMG_box"/>
    <property type="match status" value="1"/>
</dbReference>
<keyword evidence="1" id="KW-0238">DNA-binding</keyword>
<protein>
    <recommendedName>
        <fullName evidence="2">HMG box domain-containing protein</fullName>
    </recommendedName>
</protein>
<feature type="domain" description="HMG box" evidence="2">
    <location>
        <begin position="1"/>
        <end position="52"/>
    </location>
</feature>
<dbReference type="PROSITE" id="PS50118">
    <property type="entry name" value="HMG_BOX_2"/>
    <property type="match status" value="1"/>
</dbReference>
<evidence type="ECO:0000256" key="1">
    <source>
        <dbReference type="PROSITE-ProRule" id="PRU00267"/>
    </source>
</evidence>
<dbReference type="InterPro" id="IPR036910">
    <property type="entry name" value="HMG_box_dom_sf"/>
</dbReference>
<dbReference type="InterPro" id="IPR009071">
    <property type="entry name" value="HMG_box_dom"/>
</dbReference>
<evidence type="ECO:0000313" key="4">
    <source>
        <dbReference type="Proteomes" id="UP000267821"/>
    </source>
</evidence>
<dbReference type="EMBL" id="ML121528">
    <property type="protein sequence ID" value="RPB29176.1"/>
    <property type="molecule type" value="Genomic_DNA"/>
</dbReference>
<reference evidence="3 4" key="1">
    <citation type="journal article" date="2018" name="Nat. Ecol. Evol.">
        <title>Pezizomycetes genomes reveal the molecular basis of ectomycorrhizal truffle lifestyle.</title>
        <authorList>
            <person name="Murat C."/>
            <person name="Payen T."/>
            <person name="Noel B."/>
            <person name="Kuo A."/>
            <person name="Morin E."/>
            <person name="Chen J."/>
            <person name="Kohler A."/>
            <person name="Krizsan K."/>
            <person name="Balestrini R."/>
            <person name="Da Silva C."/>
            <person name="Montanini B."/>
            <person name="Hainaut M."/>
            <person name="Levati E."/>
            <person name="Barry K.W."/>
            <person name="Belfiori B."/>
            <person name="Cichocki N."/>
            <person name="Clum A."/>
            <person name="Dockter R.B."/>
            <person name="Fauchery L."/>
            <person name="Guy J."/>
            <person name="Iotti M."/>
            <person name="Le Tacon F."/>
            <person name="Lindquist E.A."/>
            <person name="Lipzen A."/>
            <person name="Malagnac F."/>
            <person name="Mello A."/>
            <person name="Molinier V."/>
            <person name="Miyauchi S."/>
            <person name="Poulain J."/>
            <person name="Riccioni C."/>
            <person name="Rubini A."/>
            <person name="Sitrit Y."/>
            <person name="Splivallo R."/>
            <person name="Traeger S."/>
            <person name="Wang M."/>
            <person name="Zifcakova L."/>
            <person name="Wipf D."/>
            <person name="Zambonelli A."/>
            <person name="Paolocci F."/>
            <person name="Nowrousian M."/>
            <person name="Ottonello S."/>
            <person name="Baldrian P."/>
            <person name="Spatafora J.W."/>
            <person name="Henrissat B."/>
            <person name="Nagy L.G."/>
            <person name="Aury J.M."/>
            <person name="Wincker P."/>
            <person name="Grigoriev I.V."/>
            <person name="Bonfante P."/>
            <person name="Martin F.M."/>
        </authorList>
    </citation>
    <scope>NUCLEOTIDE SEQUENCE [LARGE SCALE GENOMIC DNA]</scope>
    <source>
        <strain evidence="3 4">ATCC MYA-4762</strain>
    </source>
</reference>
<dbReference type="OrthoDB" id="498543at2759"/>
<proteinExistence type="predicted"/>
<evidence type="ECO:0000313" key="3">
    <source>
        <dbReference type="EMBL" id="RPB29176.1"/>
    </source>
</evidence>
<organism evidence="3 4">
    <name type="scientific">Terfezia boudieri ATCC MYA-4762</name>
    <dbReference type="NCBI Taxonomy" id="1051890"/>
    <lineage>
        <taxon>Eukaryota</taxon>
        <taxon>Fungi</taxon>
        <taxon>Dikarya</taxon>
        <taxon>Ascomycota</taxon>
        <taxon>Pezizomycotina</taxon>
        <taxon>Pezizomycetes</taxon>
        <taxon>Pezizales</taxon>
        <taxon>Pezizaceae</taxon>
        <taxon>Terfezia</taxon>
    </lineage>
</organism>
<accession>A0A3N4M1X4</accession>
<keyword evidence="4" id="KW-1185">Reference proteome</keyword>
<dbReference type="GO" id="GO:0005634">
    <property type="term" value="C:nucleus"/>
    <property type="evidence" value="ECO:0007669"/>
    <property type="project" value="UniProtKB-UniRule"/>
</dbReference>
<dbReference type="SUPFAM" id="SSF47095">
    <property type="entry name" value="HMG-box"/>
    <property type="match status" value="1"/>
</dbReference>
<evidence type="ECO:0000259" key="2">
    <source>
        <dbReference type="PROSITE" id="PS50118"/>
    </source>
</evidence>
<gene>
    <name evidence="3" type="ORF">L211DRAFT_817499</name>
</gene>
<dbReference type="Gene3D" id="1.10.30.10">
    <property type="entry name" value="High mobility group box domain"/>
    <property type="match status" value="1"/>
</dbReference>
<dbReference type="InParanoid" id="A0A3N4M1X4"/>
<feature type="DNA-binding region" description="HMG box" evidence="1">
    <location>
        <begin position="1"/>
        <end position="52"/>
    </location>
</feature>
<name>A0A3N4M1X4_9PEZI</name>